<comment type="caution">
    <text evidence="1">The sequence shown here is derived from an EMBL/GenBank/DDBJ whole genome shotgun (WGS) entry which is preliminary data.</text>
</comment>
<proteinExistence type="predicted"/>
<protein>
    <submittedName>
        <fullName evidence="1">Uncharacterized protein</fullName>
    </submittedName>
</protein>
<name>A0A5J4WLM4_9EUKA</name>
<gene>
    <name evidence="1" type="ORF">EZS28_008611</name>
</gene>
<reference evidence="1 2" key="1">
    <citation type="submission" date="2019-03" db="EMBL/GenBank/DDBJ databases">
        <title>Single cell metagenomics reveals metabolic interactions within the superorganism composed of flagellate Streblomastix strix and complex community of Bacteroidetes bacteria on its surface.</title>
        <authorList>
            <person name="Treitli S.C."/>
            <person name="Kolisko M."/>
            <person name="Husnik F."/>
            <person name="Keeling P."/>
            <person name="Hampl V."/>
        </authorList>
    </citation>
    <scope>NUCLEOTIDE SEQUENCE [LARGE SCALE GENOMIC DNA]</scope>
    <source>
        <strain evidence="1">ST1C</strain>
    </source>
</reference>
<sequence length="140" mass="16043">MKTEDIDLDPNTPKNVIVTNSSGFYSIDGYRAVEPKQRFMLSQCYCKYSSKLSRADHSYGSWNDQTIRPLNPDAVGKQLFNQVVQIIFKSMGYSVDENNGRDNQALRRKQQLTFLKLAPFLWKSHFIGIYAAENAPQQAK</sequence>
<dbReference type="AlphaFoldDB" id="A0A5J4WLM4"/>
<accession>A0A5J4WLM4</accession>
<dbReference type="EMBL" id="SNRW01001575">
    <property type="protein sequence ID" value="KAA6395864.1"/>
    <property type="molecule type" value="Genomic_DNA"/>
</dbReference>
<evidence type="ECO:0000313" key="1">
    <source>
        <dbReference type="EMBL" id="KAA6395864.1"/>
    </source>
</evidence>
<organism evidence="1 2">
    <name type="scientific">Streblomastix strix</name>
    <dbReference type="NCBI Taxonomy" id="222440"/>
    <lineage>
        <taxon>Eukaryota</taxon>
        <taxon>Metamonada</taxon>
        <taxon>Preaxostyla</taxon>
        <taxon>Oxymonadida</taxon>
        <taxon>Streblomastigidae</taxon>
        <taxon>Streblomastix</taxon>
    </lineage>
</organism>
<dbReference type="Proteomes" id="UP000324800">
    <property type="component" value="Unassembled WGS sequence"/>
</dbReference>
<evidence type="ECO:0000313" key="2">
    <source>
        <dbReference type="Proteomes" id="UP000324800"/>
    </source>
</evidence>